<organism evidence="6 7">
    <name type="scientific">Bradyrhizobium retamae</name>
    <dbReference type="NCBI Taxonomy" id="1300035"/>
    <lineage>
        <taxon>Bacteria</taxon>
        <taxon>Pseudomonadati</taxon>
        <taxon>Pseudomonadota</taxon>
        <taxon>Alphaproteobacteria</taxon>
        <taxon>Hyphomicrobiales</taxon>
        <taxon>Nitrobacteraceae</taxon>
        <taxon>Bradyrhizobium</taxon>
    </lineage>
</organism>
<dbReference type="PANTHER" id="PTHR30006:SF3">
    <property type="entry name" value="THIAMINE-BINDING PERIPLASMIC PROTEIN"/>
    <property type="match status" value="1"/>
</dbReference>
<dbReference type="GO" id="GO:0015888">
    <property type="term" value="P:thiamine transport"/>
    <property type="evidence" value="ECO:0007669"/>
    <property type="project" value="TreeGrafter"/>
</dbReference>
<comment type="similarity">
    <text evidence="2">Belongs to the bacterial solute-binding protein 1 family.</text>
</comment>
<keyword evidence="4" id="KW-0732">Signal</keyword>
<dbReference type="GO" id="GO:0030288">
    <property type="term" value="C:outer membrane-bounded periplasmic space"/>
    <property type="evidence" value="ECO:0007669"/>
    <property type="project" value="TreeGrafter"/>
</dbReference>
<keyword evidence="5" id="KW-0574">Periplasm</keyword>
<dbReference type="GO" id="GO:0030976">
    <property type="term" value="F:thiamine pyrophosphate binding"/>
    <property type="evidence" value="ECO:0007669"/>
    <property type="project" value="TreeGrafter"/>
</dbReference>
<evidence type="ECO:0000313" key="6">
    <source>
        <dbReference type="EMBL" id="KRR29186.1"/>
    </source>
</evidence>
<dbReference type="InterPro" id="IPR006059">
    <property type="entry name" value="SBP"/>
</dbReference>
<proteinExistence type="inferred from homology"/>
<evidence type="ECO:0008006" key="8">
    <source>
        <dbReference type="Google" id="ProtNLM"/>
    </source>
</evidence>
<accession>A0A0R3N9Z8</accession>
<dbReference type="Proteomes" id="UP000052023">
    <property type="component" value="Unassembled WGS sequence"/>
</dbReference>
<dbReference type="PANTHER" id="PTHR30006">
    <property type="entry name" value="THIAMINE-BINDING PERIPLASMIC PROTEIN-RELATED"/>
    <property type="match status" value="1"/>
</dbReference>
<reference evidence="6 7" key="1">
    <citation type="submission" date="2014-03" db="EMBL/GenBank/DDBJ databases">
        <title>Bradyrhizobium valentinum sp. nov., isolated from effective nodules of Lupinus mariae-josephae, a lupine endemic of basic-lime soils in Eastern Spain.</title>
        <authorList>
            <person name="Duran D."/>
            <person name="Rey L."/>
            <person name="Navarro A."/>
            <person name="Busquets A."/>
            <person name="Imperial J."/>
            <person name="Ruiz-Argueso T."/>
        </authorList>
    </citation>
    <scope>NUCLEOTIDE SEQUENCE [LARGE SCALE GENOMIC DNA]</scope>
    <source>
        <strain evidence="6 7">Ro19</strain>
    </source>
</reference>
<evidence type="ECO:0000313" key="7">
    <source>
        <dbReference type="Proteomes" id="UP000052023"/>
    </source>
</evidence>
<evidence type="ECO:0000256" key="1">
    <source>
        <dbReference type="ARBA" id="ARBA00004418"/>
    </source>
</evidence>
<sequence length="312" mass="34633">MVTYGGSYQDATVKAVFDPFTKETGIRVQLVPYPGLDKVKAMQLTGNIEIDVYLSTGAEAAAGSKLGFWDKLDPSLFDLKDLKIQPTSDYVTYEIYAQGVTWDPKKFGSGKHPTNFVEFFDRQKFPGRRAIRARVQNTLEIALLGDGVAPKDIYPLDLNRAFKALDRIKSQLVWAANTPQDTALVQVGEADFSIANSNRVKATTEPGGGVPLAFSFEQNVLGGSTLQLIKGARNKDGAMKLIAYHLRPEVQARLYNLVGATPVSKKGSAMLSPDVSKWQPNLENPRNVYLNDTYWADNYEAATRRFQEWKLT</sequence>
<name>A0A0R3N9Z8_9BRAD</name>
<dbReference type="CDD" id="cd13589">
    <property type="entry name" value="PBP2_polyamine_RpCGA009"/>
    <property type="match status" value="1"/>
</dbReference>
<gene>
    <name evidence="6" type="ORF">CQ13_38830</name>
</gene>
<evidence type="ECO:0000256" key="4">
    <source>
        <dbReference type="ARBA" id="ARBA00022729"/>
    </source>
</evidence>
<dbReference type="AlphaFoldDB" id="A0A0R3N9Z8"/>
<keyword evidence="7" id="KW-1185">Reference proteome</keyword>
<dbReference type="Pfam" id="PF13416">
    <property type="entry name" value="SBP_bac_8"/>
    <property type="match status" value="1"/>
</dbReference>
<comment type="caution">
    <text evidence="6">The sequence shown here is derived from an EMBL/GenBank/DDBJ whole genome shotgun (WGS) entry which is preliminary data.</text>
</comment>
<dbReference type="GO" id="GO:0030975">
    <property type="term" value="F:thiamine binding"/>
    <property type="evidence" value="ECO:0007669"/>
    <property type="project" value="TreeGrafter"/>
</dbReference>
<keyword evidence="3" id="KW-0813">Transport</keyword>
<dbReference type="EMBL" id="LLYA01000038">
    <property type="protein sequence ID" value="KRR29186.1"/>
    <property type="molecule type" value="Genomic_DNA"/>
</dbReference>
<evidence type="ECO:0000256" key="5">
    <source>
        <dbReference type="ARBA" id="ARBA00022764"/>
    </source>
</evidence>
<dbReference type="SUPFAM" id="SSF53850">
    <property type="entry name" value="Periplasmic binding protein-like II"/>
    <property type="match status" value="1"/>
</dbReference>
<protein>
    <recommendedName>
        <fullName evidence="8">ABC transporter substrate-binding protein</fullName>
    </recommendedName>
</protein>
<comment type="subcellular location">
    <subcellularLocation>
        <location evidence="1">Periplasm</location>
    </subcellularLocation>
</comment>
<evidence type="ECO:0000256" key="2">
    <source>
        <dbReference type="ARBA" id="ARBA00008520"/>
    </source>
</evidence>
<dbReference type="Gene3D" id="3.40.190.10">
    <property type="entry name" value="Periplasmic binding protein-like II"/>
    <property type="match status" value="2"/>
</dbReference>
<evidence type="ECO:0000256" key="3">
    <source>
        <dbReference type="ARBA" id="ARBA00022448"/>
    </source>
</evidence>